<evidence type="ECO:0000313" key="2">
    <source>
        <dbReference type="Proteomes" id="UP000247437"/>
    </source>
</evidence>
<evidence type="ECO:0000313" key="1">
    <source>
        <dbReference type="EMBL" id="PYY70242.1"/>
    </source>
</evidence>
<accession>A0A2W0ERG3</accession>
<sequence length="99" mass="10857">MSNSQVRPETLSEYLAHLPMTDQQRAELAGCQSFSELHERLSSSTFDAPTEAAQASVGKRLTLSTAEELQDAEMLVLDANGRVCLKATPPIRRTKVVPE</sequence>
<name>A0A2W0ERG3_PSEJE</name>
<dbReference type="EMBL" id="PDLL01000121">
    <property type="protein sequence ID" value="PYY70242.1"/>
    <property type="molecule type" value="Genomic_DNA"/>
</dbReference>
<gene>
    <name evidence="1" type="ORF">CRX42_12415</name>
</gene>
<comment type="caution">
    <text evidence="1">The sequence shown here is derived from an EMBL/GenBank/DDBJ whole genome shotgun (WGS) entry which is preliminary data.</text>
</comment>
<dbReference type="AlphaFoldDB" id="A0A2W0ERG3"/>
<organism evidence="1 2">
    <name type="scientific">Pseudomonas jessenii</name>
    <dbReference type="NCBI Taxonomy" id="77298"/>
    <lineage>
        <taxon>Bacteria</taxon>
        <taxon>Pseudomonadati</taxon>
        <taxon>Pseudomonadota</taxon>
        <taxon>Gammaproteobacteria</taxon>
        <taxon>Pseudomonadales</taxon>
        <taxon>Pseudomonadaceae</taxon>
        <taxon>Pseudomonas</taxon>
    </lineage>
</organism>
<proteinExistence type="predicted"/>
<dbReference type="Proteomes" id="UP000247437">
    <property type="component" value="Unassembled WGS sequence"/>
</dbReference>
<keyword evidence="1" id="KW-0808">Transferase</keyword>
<reference evidence="1 2" key="1">
    <citation type="journal article" date="2018" name="Appl. Microbiol. Biotechnol.">
        <title>Characterization of the caprolactam degradation pathway in Pseudomonas jessenii using mass spectrometry-based proteomics.</title>
        <authorList>
            <person name="Otzen M."/>
            <person name="Palacio C."/>
            <person name="Janssen D.B."/>
        </authorList>
    </citation>
    <scope>NUCLEOTIDE SEQUENCE [LARGE SCALE GENOMIC DNA]</scope>
    <source>
        <strain evidence="1 2">GO3</strain>
    </source>
</reference>
<protein>
    <submittedName>
        <fullName evidence="1">Glucan biosynthesis glucosyltransferase H</fullName>
    </submittedName>
</protein>
<feature type="non-terminal residue" evidence="1">
    <location>
        <position position="99"/>
    </location>
</feature>
<dbReference type="GO" id="GO:0016740">
    <property type="term" value="F:transferase activity"/>
    <property type="evidence" value="ECO:0007669"/>
    <property type="project" value="UniProtKB-KW"/>
</dbReference>